<comment type="caution">
    <text evidence="1">The sequence shown here is derived from an EMBL/GenBank/DDBJ whole genome shotgun (WGS) entry which is preliminary data.</text>
</comment>
<reference evidence="1 2" key="1">
    <citation type="journal article" date="2014" name="BMC Genomics">
        <title>Genome and secretome analysis of the hemibiotrophic fungal pathogen, Moniliophthora roreri, which causes frosty pod rot disease of cacao: mechanisms of the biotrophic and necrotrophic phases.</title>
        <authorList>
            <person name="Meinhardt L.W."/>
            <person name="Costa G.G.L."/>
            <person name="Thomazella D.P.T."/>
            <person name="Teixeira P.J.P.L."/>
            <person name="Carazzolle M.F."/>
            <person name="Schuster S.C."/>
            <person name="Carlson J.E."/>
            <person name="Guiltinan M.J."/>
            <person name="Mieczkowski P."/>
            <person name="Farmer A."/>
            <person name="Ramaraj T."/>
            <person name="Crozier J."/>
            <person name="Davis R.E."/>
            <person name="Shao J."/>
            <person name="Melnick R.L."/>
            <person name="Pereira G.A.G."/>
            <person name="Bailey B.A."/>
        </authorList>
    </citation>
    <scope>NUCLEOTIDE SEQUENCE [LARGE SCALE GENOMIC DNA]</scope>
    <source>
        <strain evidence="1 2">MCA 2997</strain>
    </source>
</reference>
<evidence type="ECO:0008006" key="3">
    <source>
        <dbReference type="Google" id="ProtNLM"/>
    </source>
</evidence>
<dbReference type="OrthoDB" id="3182995at2759"/>
<keyword evidence="2" id="KW-1185">Reference proteome</keyword>
<name>V2XJN6_MONRO</name>
<dbReference type="HOGENOM" id="CLU_108122_0_0_1"/>
<dbReference type="KEGG" id="mrr:Moror_16023"/>
<dbReference type="STRING" id="1381753.V2XJN6"/>
<proteinExistence type="predicted"/>
<protein>
    <recommendedName>
        <fullName evidence="3">Protein kinase domain-containing protein</fullName>
    </recommendedName>
</protein>
<dbReference type="Proteomes" id="UP000017559">
    <property type="component" value="Unassembled WGS sequence"/>
</dbReference>
<evidence type="ECO:0000313" key="1">
    <source>
        <dbReference type="EMBL" id="ESK92690.1"/>
    </source>
</evidence>
<accession>V2XJN6</accession>
<dbReference type="SUPFAM" id="SSF56112">
    <property type="entry name" value="Protein kinase-like (PK-like)"/>
    <property type="match status" value="1"/>
</dbReference>
<dbReference type="Gene3D" id="1.10.510.10">
    <property type="entry name" value="Transferase(Phosphotransferase) domain 1"/>
    <property type="match status" value="1"/>
</dbReference>
<gene>
    <name evidence="1" type="ORF">Moror_16023</name>
</gene>
<organism evidence="1 2">
    <name type="scientific">Moniliophthora roreri (strain MCA 2997)</name>
    <name type="common">Cocoa frosty pod rot fungus</name>
    <name type="synonym">Crinipellis roreri</name>
    <dbReference type="NCBI Taxonomy" id="1381753"/>
    <lineage>
        <taxon>Eukaryota</taxon>
        <taxon>Fungi</taxon>
        <taxon>Dikarya</taxon>
        <taxon>Basidiomycota</taxon>
        <taxon>Agaricomycotina</taxon>
        <taxon>Agaricomycetes</taxon>
        <taxon>Agaricomycetidae</taxon>
        <taxon>Agaricales</taxon>
        <taxon>Marasmiineae</taxon>
        <taxon>Marasmiaceae</taxon>
        <taxon>Moniliophthora</taxon>
    </lineage>
</organism>
<dbReference type="EMBL" id="AWSO01000261">
    <property type="protein sequence ID" value="ESK92690.1"/>
    <property type="molecule type" value="Genomic_DNA"/>
</dbReference>
<dbReference type="InterPro" id="IPR011009">
    <property type="entry name" value="Kinase-like_dom_sf"/>
</dbReference>
<evidence type="ECO:0000313" key="2">
    <source>
        <dbReference type="Proteomes" id="UP000017559"/>
    </source>
</evidence>
<sequence length="229" mass="25785">MSFTSTLELQLDAHNKPVIYYSSDHENCINSQMVACVVKPLGRRVYLASAGSREPRHVAVKIVHGNSEVRRLEHEADIYRKELKGLQGKIVPKFYGLYTASHYGVDAAVMILEYCGTGTDPTLDFNEFNRLLMLAACKLHQVGIVHGALSDHRHILAVGRQIRIIDFENAGHSHQCSGALPTLDNNSSVSRGCDELERLEREYGSQEMKTTHANLLQRLPQKFRQWIST</sequence>
<dbReference type="AlphaFoldDB" id="V2XJN6"/>